<feature type="compositionally biased region" description="Low complexity" evidence="1">
    <location>
        <begin position="1845"/>
        <end position="1870"/>
    </location>
</feature>
<dbReference type="KEGG" id="foc:113216712"/>
<feature type="compositionally biased region" description="Pro residues" evidence="1">
    <location>
        <begin position="1359"/>
        <end position="1377"/>
    </location>
</feature>
<feature type="compositionally biased region" description="Basic and acidic residues" evidence="1">
    <location>
        <begin position="497"/>
        <end position="516"/>
    </location>
</feature>
<feature type="compositionally biased region" description="Pro residues" evidence="1">
    <location>
        <begin position="1222"/>
        <end position="1231"/>
    </location>
</feature>
<feature type="compositionally biased region" description="Pro residues" evidence="1">
    <location>
        <begin position="1749"/>
        <end position="1762"/>
    </location>
</feature>
<feature type="region of interest" description="Disordered" evidence="1">
    <location>
        <begin position="443"/>
        <end position="1378"/>
    </location>
</feature>
<feature type="compositionally biased region" description="Gly residues" evidence="1">
    <location>
        <begin position="827"/>
        <end position="836"/>
    </location>
</feature>
<feature type="compositionally biased region" description="Low complexity" evidence="1">
    <location>
        <begin position="1091"/>
        <end position="1115"/>
    </location>
</feature>
<accession>A0A9C6X0T4</accession>
<feature type="region of interest" description="Disordered" evidence="1">
    <location>
        <begin position="219"/>
        <end position="425"/>
    </location>
</feature>
<feature type="compositionally biased region" description="Low complexity" evidence="1">
    <location>
        <begin position="1496"/>
        <end position="1505"/>
    </location>
</feature>
<feature type="region of interest" description="Disordered" evidence="1">
    <location>
        <begin position="1717"/>
        <end position="1823"/>
    </location>
</feature>
<feature type="compositionally biased region" description="Basic and acidic residues" evidence="1">
    <location>
        <begin position="284"/>
        <end position="376"/>
    </location>
</feature>
<feature type="compositionally biased region" description="Low complexity" evidence="1">
    <location>
        <begin position="1440"/>
        <end position="1451"/>
    </location>
</feature>
<dbReference type="GeneID" id="113216712"/>
<organism evidence="2 3">
    <name type="scientific">Frankliniella occidentalis</name>
    <name type="common">Western flower thrips</name>
    <name type="synonym">Euthrips occidentalis</name>
    <dbReference type="NCBI Taxonomy" id="133901"/>
    <lineage>
        <taxon>Eukaryota</taxon>
        <taxon>Metazoa</taxon>
        <taxon>Ecdysozoa</taxon>
        <taxon>Arthropoda</taxon>
        <taxon>Hexapoda</taxon>
        <taxon>Insecta</taxon>
        <taxon>Pterygota</taxon>
        <taxon>Neoptera</taxon>
        <taxon>Paraneoptera</taxon>
        <taxon>Thysanoptera</taxon>
        <taxon>Terebrantia</taxon>
        <taxon>Thripoidea</taxon>
        <taxon>Thripidae</taxon>
        <taxon>Frankliniella</taxon>
    </lineage>
</organism>
<feature type="compositionally biased region" description="Basic and acidic residues" evidence="1">
    <location>
        <begin position="767"/>
        <end position="777"/>
    </location>
</feature>
<feature type="compositionally biased region" description="Low complexity" evidence="1">
    <location>
        <begin position="1259"/>
        <end position="1273"/>
    </location>
</feature>
<feature type="compositionally biased region" description="Pro residues" evidence="1">
    <location>
        <begin position="1481"/>
        <end position="1495"/>
    </location>
</feature>
<feature type="compositionally biased region" description="Pro residues" evidence="1">
    <location>
        <begin position="526"/>
        <end position="558"/>
    </location>
</feature>
<name>A0A9C6X0T4_FRAOC</name>
<feature type="compositionally biased region" description="Basic and acidic residues" evidence="1">
    <location>
        <begin position="467"/>
        <end position="478"/>
    </location>
</feature>
<feature type="compositionally biased region" description="Low complexity" evidence="1">
    <location>
        <begin position="36"/>
        <end position="46"/>
    </location>
</feature>
<feature type="compositionally biased region" description="Basic and acidic residues" evidence="1">
    <location>
        <begin position="1299"/>
        <end position="1309"/>
    </location>
</feature>
<evidence type="ECO:0000313" key="3">
    <source>
        <dbReference type="RefSeq" id="XP_052126663.1"/>
    </source>
</evidence>
<feature type="compositionally biased region" description="Basic and acidic residues" evidence="1">
    <location>
        <begin position="1279"/>
        <end position="1290"/>
    </location>
</feature>
<gene>
    <name evidence="3" type="primary">LOC113216712</name>
</gene>
<feature type="compositionally biased region" description="Low complexity" evidence="1">
    <location>
        <begin position="1898"/>
        <end position="1910"/>
    </location>
</feature>
<feature type="compositionally biased region" description="Gly residues" evidence="1">
    <location>
        <begin position="1330"/>
        <end position="1340"/>
    </location>
</feature>
<dbReference type="OrthoDB" id="6428710at2759"/>
<feature type="compositionally biased region" description="Basic residues" evidence="1">
    <location>
        <begin position="377"/>
        <end position="389"/>
    </location>
</feature>
<evidence type="ECO:0000313" key="2">
    <source>
        <dbReference type="Proteomes" id="UP000504606"/>
    </source>
</evidence>
<feature type="compositionally biased region" description="Low complexity" evidence="1">
    <location>
        <begin position="166"/>
        <end position="196"/>
    </location>
</feature>
<dbReference type="RefSeq" id="XP_052126663.1">
    <property type="nucleotide sequence ID" value="XM_052270703.1"/>
</dbReference>
<feature type="compositionally biased region" description="Pro residues" evidence="1">
    <location>
        <begin position="688"/>
        <end position="698"/>
    </location>
</feature>
<feature type="compositionally biased region" description="Basic and acidic residues" evidence="1">
    <location>
        <begin position="1080"/>
        <end position="1090"/>
    </location>
</feature>
<reference evidence="3" key="1">
    <citation type="submission" date="2025-08" db="UniProtKB">
        <authorList>
            <consortium name="RefSeq"/>
        </authorList>
    </citation>
    <scope>IDENTIFICATION</scope>
    <source>
        <tissue evidence="3">Whole organism</tissue>
    </source>
</reference>
<feature type="compositionally biased region" description="Acidic residues" evidence="1">
    <location>
        <begin position="872"/>
        <end position="882"/>
    </location>
</feature>
<keyword evidence="2" id="KW-1185">Reference proteome</keyword>
<feature type="compositionally biased region" description="Polar residues" evidence="1">
    <location>
        <begin position="1151"/>
        <end position="1178"/>
    </location>
</feature>
<feature type="compositionally biased region" description="Acidic residues" evidence="1">
    <location>
        <begin position="622"/>
        <end position="631"/>
    </location>
</feature>
<feature type="compositionally biased region" description="Basic and acidic residues" evidence="1">
    <location>
        <begin position="1523"/>
        <end position="1538"/>
    </location>
</feature>
<dbReference type="Proteomes" id="UP000504606">
    <property type="component" value="Unplaced"/>
</dbReference>
<feature type="compositionally biased region" description="Acidic residues" evidence="1">
    <location>
        <begin position="407"/>
        <end position="417"/>
    </location>
</feature>
<sequence length="1921" mass="203957">MEQEIQQERTAAAGGATRPRPLSLAARRAGGEEAPPRSARTPRTPRMGPAPIASFEDLLSQDLESPASPSSEQQPPGGDSAVGSGGGGEAKLLGFLEEGTEDLRSSTEELQFLEEPGTVEDQERRRRAQKRQRKESTQSCQADLAPSDSKERKDSTCSAEVAFLTSRLSSVGSAASGRSGRSAASSAAPSRSPSPGKLLLETSFCGVRPASQVVKVLGASASPGPSLGRGASPHSAVQSPGQGGDSERQRRRTMERQIALEGEAHAAAAPQEGLPLSAQGSPLTDREERERQARKIAAKRADEVRRAQGKEPKQRPYDRDEAAPLKSEQAKVREWEERKVKKMEEKELELKAEAEAEMRLELENKLKERRNKEKAEKKQRRAGRPRSKSKKDEDALVRIIPLHSSDEEYSEDDDQVGESDVQRRYQGVDAVEDLEVQRRHWLETHVSQDEDPNIVRIIPLRTASVEVAEKERERRESEGTTGPHRQTPRSTPSPKRPVAEPKLEKTTAVLEGERPSSRTSASSRSPQPPRSPQPSLSPQPPQLSLSPQPPRSPQPSLSPQPARSPHTQRSPQGRSPIPVRCPQVPTKSPQNGGEGTAGRRGPRRRVDPNALVRIIPLHSEDSYEGYGEDDTGPPVPPLDETLHDLGLPGGVRPAKRPEPKPSAMGAPRPAEAPPPRPAGDQGAAGPSRAPPGPRPPPIGSTSAPRAPGKVRQGRGRRVDPNALVRIIPLHSEDSYDGYSEDERPPPNLESPTDGPSISPPITLKTTKPLESRSERSEPPLSPLPPKSPQPPPSPQPPKSPLPPRSPQPATSTQPPRSPLPVVNEGAGPSGVSGAGGSEPAATQRVPGRPRGPRRKVDPNALVRIIPLHSEDSYEGYGEDDLPTDLPAPKGPKGSEGVDSIVDEIDMSKWREPSFEENDMVRIIPLKGDLPPPPKPASGGAPKPKPPALATTGRTKADSRPSRADAAASKKSPMMPPEEELVRIIPLHSDDEEREANRDRSPRAPSSLDRSPRSPLPSPGVVDTVPRSEPVRRRRRSDPKTQPQQGLTPGHTGDELVRIIPLHSDSDSETELAGYAAAARAARERPRKASDARSSASRTGSRAGSTSRASSRPGSARSERMEQLQIVPLTDPDTVEETGVCFTRRDLAIQQGRLTPSQLDWHSHGRNTPSDPQEQQGQRGPQVDDPLRSKPATPATLDLGDAQTGTSPRQRRREVDGQSSRSPSPPAAPPPASSVSAGRKASLSSILFRRAEVHSPDEMPAAPAKQRRASAAPAMVGLLKDVRGKSRDRHQQAPLPGESGKQRRESRDGGRAAAMAAAAAGLEQRDAARESGGGGGGGGGVFSTLFRKKSIPQERAEAPALPPPPAPGRDSAPQPPVLPIEGVEFTFTCEASYKECAPDALDGVDVTPLPSVSVNIPASSPPGASPCTPPGTPPSTPPGTPSGTPSGTPPGSILDAFGDSFVNGSPIRCASKDPVATAPSTELPPAPSAEPPPPAVPKKSASRDSWPAPPPPLDANANLSGSVEDDRHSRHSSGSEREVVPPPAPRPEGEEDAEEDHETKGLVLQQDSFDDELPYVPVTLPMERSVAVPLVPVKERLAAEVKTCPIDRPRSTTPINPSSLEEYVVPGGGPGAGASPASGVLAQLTHLTPAAARAWAWACVACSALSWCLAWAVSRRGVAAALLQLALHVLLHALLHLLLQRLSGAGAGGREKLRISLPRTDSLTRRSRPQTRPWHDFASQALKPRSDSQSPPPPLPPRAPSTTPPSTWINFDEVPEKRKAPVRIQTIPSRGSIVTEPGTPGAGSRPAAAGTGTPSSGHQHHHHVHYVDPEDCRCECHETEHRHGQPAGSSAAPTAGPAPGLTPGAASGPAPTAGPPTGPRGAAPARPPKARPFGMDLDVSGSRSNRSSVASQNEHSSPEGPE</sequence>
<feature type="region of interest" description="Disordered" evidence="1">
    <location>
        <begin position="1399"/>
        <end position="1567"/>
    </location>
</feature>
<evidence type="ECO:0000256" key="1">
    <source>
        <dbReference type="SAM" id="MobiDB-lite"/>
    </source>
</evidence>
<feature type="compositionally biased region" description="Basic and acidic residues" evidence="1">
    <location>
        <begin position="245"/>
        <end position="255"/>
    </location>
</feature>
<feature type="compositionally biased region" description="Low complexity" evidence="1">
    <location>
        <begin position="64"/>
        <end position="82"/>
    </location>
</feature>
<feature type="compositionally biased region" description="Pro residues" evidence="1">
    <location>
        <begin position="779"/>
        <end position="806"/>
    </location>
</feature>
<feature type="compositionally biased region" description="Low complexity" evidence="1">
    <location>
        <begin position="963"/>
        <end position="972"/>
    </location>
</feature>
<feature type="compositionally biased region" description="Polar residues" evidence="1">
    <location>
        <begin position="479"/>
        <end position="493"/>
    </location>
</feature>
<feature type="compositionally biased region" description="Low complexity" evidence="1">
    <location>
        <begin position="837"/>
        <end position="848"/>
    </location>
</feature>
<feature type="compositionally biased region" description="Pro residues" evidence="1">
    <location>
        <begin position="1418"/>
        <end position="1439"/>
    </location>
</feature>
<protein>
    <submittedName>
        <fullName evidence="3">Nascent polypeptide-associated complex subunit alpha, muscle-specific form-like isoform X1</fullName>
    </submittedName>
</protein>
<feature type="region of interest" description="Disordered" evidence="1">
    <location>
        <begin position="1"/>
        <end position="199"/>
    </location>
</feature>
<feature type="region of interest" description="Disordered" evidence="1">
    <location>
        <begin position="1840"/>
        <end position="1921"/>
    </location>
</feature>
<proteinExistence type="predicted"/>
<feature type="compositionally biased region" description="Low complexity" evidence="1">
    <location>
        <begin position="9"/>
        <end position="28"/>
    </location>
</feature>
<feature type="compositionally biased region" description="Low complexity" evidence="1">
    <location>
        <begin position="259"/>
        <end position="275"/>
    </location>
</feature>
<feature type="compositionally biased region" description="Basic and acidic residues" evidence="1">
    <location>
        <begin position="987"/>
        <end position="1001"/>
    </location>
</feature>